<dbReference type="PANTHER" id="PTHR42928">
    <property type="entry name" value="TRICARBOXYLATE-BINDING PROTEIN"/>
    <property type="match status" value="1"/>
</dbReference>
<comment type="similarity">
    <text evidence="1">Belongs to the UPF0065 (bug) family.</text>
</comment>
<evidence type="ECO:0000256" key="2">
    <source>
        <dbReference type="SAM" id="SignalP"/>
    </source>
</evidence>
<proteinExistence type="inferred from homology"/>
<dbReference type="PIRSF" id="PIRSF017082">
    <property type="entry name" value="YflP"/>
    <property type="match status" value="1"/>
</dbReference>
<dbReference type="RefSeq" id="WP_089762437.1">
    <property type="nucleotide sequence ID" value="NZ_FNGO01000050.1"/>
</dbReference>
<dbReference type="AlphaFoldDB" id="A0A1G9TWU7"/>
<dbReference type="PANTHER" id="PTHR42928:SF5">
    <property type="entry name" value="BLR1237 PROTEIN"/>
    <property type="match status" value="1"/>
</dbReference>
<keyword evidence="2" id="KW-0732">Signal</keyword>
<keyword evidence="3" id="KW-0675">Receptor</keyword>
<dbReference type="STRING" id="321763.SAMN04488692_1501"/>
<evidence type="ECO:0000313" key="3">
    <source>
        <dbReference type="EMBL" id="SDM52058.1"/>
    </source>
</evidence>
<organism evidence="3 4">
    <name type="scientific">Halarsenatibacter silvermanii</name>
    <dbReference type="NCBI Taxonomy" id="321763"/>
    <lineage>
        <taxon>Bacteria</taxon>
        <taxon>Bacillati</taxon>
        <taxon>Bacillota</taxon>
        <taxon>Clostridia</taxon>
        <taxon>Halanaerobiales</taxon>
        <taxon>Halarsenatibacteraceae</taxon>
        <taxon>Halarsenatibacter</taxon>
    </lineage>
</organism>
<dbReference type="Gene3D" id="3.40.190.10">
    <property type="entry name" value="Periplasmic binding protein-like II"/>
    <property type="match status" value="1"/>
</dbReference>
<gene>
    <name evidence="3" type="ORF">SAMN04488692_1501</name>
</gene>
<dbReference type="Pfam" id="PF03401">
    <property type="entry name" value="TctC"/>
    <property type="match status" value="1"/>
</dbReference>
<dbReference type="Gene3D" id="3.40.190.150">
    <property type="entry name" value="Bordetella uptake gene, domain 1"/>
    <property type="match status" value="1"/>
</dbReference>
<dbReference type="Proteomes" id="UP000199476">
    <property type="component" value="Unassembled WGS sequence"/>
</dbReference>
<evidence type="ECO:0000256" key="1">
    <source>
        <dbReference type="ARBA" id="ARBA00006987"/>
    </source>
</evidence>
<feature type="signal peptide" evidence="2">
    <location>
        <begin position="1"/>
        <end position="30"/>
    </location>
</feature>
<reference evidence="3 4" key="1">
    <citation type="submission" date="2016-10" db="EMBL/GenBank/DDBJ databases">
        <authorList>
            <person name="de Groot N.N."/>
        </authorList>
    </citation>
    <scope>NUCLEOTIDE SEQUENCE [LARGE SCALE GENOMIC DNA]</scope>
    <source>
        <strain evidence="3 4">SLAS-1</strain>
    </source>
</reference>
<dbReference type="CDD" id="cd07012">
    <property type="entry name" value="PBP2_Bug_TTT"/>
    <property type="match status" value="1"/>
</dbReference>
<name>A0A1G9TWU7_9FIRM</name>
<feature type="chain" id="PRO_5011736133" evidence="2">
    <location>
        <begin position="31"/>
        <end position="332"/>
    </location>
</feature>
<evidence type="ECO:0000313" key="4">
    <source>
        <dbReference type="Proteomes" id="UP000199476"/>
    </source>
</evidence>
<dbReference type="SUPFAM" id="SSF53850">
    <property type="entry name" value="Periplasmic binding protein-like II"/>
    <property type="match status" value="1"/>
</dbReference>
<keyword evidence="4" id="KW-1185">Reference proteome</keyword>
<dbReference type="OrthoDB" id="8880247at2"/>
<dbReference type="InterPro" id="IPR042100">
    <property type="entry name" value="Bug_dom1"/>
</dbReference>
<protein>
    <submittedName>
        <fullName evidence="3">Tripartite-type tricarboxylate transporter, receptor component TctC</fullName>
    </submittedName>
</protein>
<sequence>MFNITIKKVLVITLALLVSFGLGFSENIHADEHDDFPEEELELTVIVAEGGGSDMTLRALADATEDILGEPIVVTNVPGAGGAVGYEEFSAYAEPDGHELVFITESMYTTHMVNPDLDYTYEDFEPVITVNFDPAALIVPSDSPYDDLEEFVEYAEENPGVITLGNSGHGNIWHLSATAFEQAAGINVNQVPFDGAAPTMAATVGGHIDAMIASPPEVVDQVEAGDLEILGIMADERDPNFPEVPTMKEKGYDIEIGTWRGVGVPAGTPDEIIEKLHDAFREGMQKDSFVNFMEEQGLGIIYRGPEETAEYIEEDVPRFRELLKELDLYGAE</sequence>
<dbReference type="InterPro" id="IPR005064">
    <property type="entry name" value="BUG"/>
</dbReference>
<accession>A0A1G9TWU7</accession>
<dbReference type="EMBL" id="FNGO01000050">
    <property type="protein sequence ID" value="SDM52058.1"/>
    <property type="molecule type" value="Genomic_DNA"/>
</dbReference>